<keyword evidence="6" id="KW-0732">Signal</keyword>
<dbReference type="OrthoDB" id="6512403at2759"/>
<evidence type="ECO:0000256" key="4">
    <source>
        <dbReference type="ARBA" id="ARBA00022475"/>
    </source>
</evidence>
<dbReference type="PANTHER" id="PTHR22625:SF70">
    <property type="entry name" value="PLEXIN A, ISOFORM A"/>
    <property type="match status" value="1"/>
</dbReference>
<dbReference type="Gene3D" id="3.30.1680.10">
    <property type="entry name" value="ligand-binding face of the semaphorins, domain 2"/>
    <property type="match status" value="1"/>
</dbReference>
<dbReference type="SMART" id="SM00429">
    <property type="entry name" value="IPT"/>
    <property type="match status" value="3"/>
</dbReference>
<evidence type="ECO:0000256" key="11">
    <source>
        <dbReference type="ARBA" id="ARBA00023157"/>
    </source>
</evidence>
<keyword evidence="10 15" id="KW-0472">Membrane</keyword>
<keyword evidence="3" id="KW-0217">Developmental protein</keyword>
<dbReference type="Pfam" id="PF01437">
    <property type="entry name" value="PSI"/>
    <property type="match status" value="2"/>
</dbReference>
<dbReference type="FunFam" id="2.60.40.10:FF:001407">
    <property type="entry name" value="Plexin A, isoform B"/>
    <property type="match status" value="1"/>
</dbReference>
<evidence type="ECO:0000256" key="15">
    <source>
        <dbReference type="SAM" id="Phobius"/>
    </source>
</evidence>
<dbReference type="GO" id="GO:0009653">
    <property type="term" value="P:anatomical structure morphogenesis"/>
    <property type="evidence" value="ECO:0007669"/>
    <property type="project" value="UniProtKB-ARBA"/>
</dbReference>
<keyword evidence="8" id="KW-0524">Neurogenesis</keyword>
<feature type="non-terminal residue" evidence="17">
    <location>
        <position position="1"/>
    </location>
</feature>
<evidence type="ECO:0000256" key="12">
    <source>
        <dbReference type="ARBA" id="ARBA00023170"/>
    </source>
</evidence>
<reference evidence="17 18" key="1">
    <citation type="journal article" date="2018" name="Gigascience">
        <title>Genomes of trombidid mites reveal novel predicted allergens and laterally-transferred genes associated with secondary metabolism.</title>
        <authorList>
            <person name="Dong X."/>
            <person name="Chaisiri K."/>
            <person name="Xia D."/>
            <person name="Armstrong S.D."/>
            <person name="Fang Y."/>
            <person name="Donnelly M.J."/>
            <person name="Kadowaki T."/>
            <person name="McGarry J.W."/>
            <person name="Darby A.C."/>
            <person name="Makepeace B.L."/>
        </authorList>
    </citation>
    <scope>NUCLEOTIDE SEQUENCE [LARGE SCALE GENOMIC DNA]</scope>
    <source>
        <strain evidence="17">UoL-UT</strain>
    </source>
</reference>
<dbReference type="GO" id="GO:0005886">
    <property type="term" value="C:plasma membrane"/>
    <property type="evidence" value="ECO:0007669"/>
    <property type="project" value="UniProtKB-SubCell"/>
</dbReference>
<evidence type="ECO:0000256" key="10">
    <source>
        <dbReference type="ARBA" id="ARBA00023136"/>
    </source>
</evidence>
<comment type="similarity">
    <text evidence="2">Belongs to the plexin family.</text>
</comment>
<feature type="transmembrane region" description="Helical" evidence="15">
    <location>
        <begin position="900"/>
        <end position="923"/>
    </location>
</feature>
<dbReference type="InterPro" id="IPR031148">
    <property type="entry name" value="Plexin"/>
</dbReference>
<dbReference type="Pfam" id="PF24479">
    <property type="entry name" value="PSI_PlexinA-B"/>
    <property type="match status" value="1"/>
</dbReference>
<dbReference type="Gene3D" id="2.60.40.10">
    <property type="entry name" value="Immunoglobulins"/>
    <property type="match status" value="4"/>
</dbReference>
<dbReference type="PANTHER" id="PTHR22625">
    <property type="entry name" value="PLEXIN"/>
    <property type="match status" value="1"/>
</dbReference>
<dbReference type="SUPFAM" id="SSF101912">
    <property type="entry name" value="Sema domain"/>
    <property type="match status" value="1"/>
</dbReference>
<comment type="caution">
    <text evidence="17">The sequence shown here is derived from an EMBL/GenBank/DDBJ whole genome shotgun (WGS) entry which is preliminary data.</text>
</comment>
<protein>
    <submittedName>
        <fullName evidence="17">Plexin-A2-like protein</fullName>
    </submittedName>
</protein>
<dbReference type="AlphaFoldDB" id="A0A443S7X0"/>
<comment type="subcellular location">
    <subcellularLocation>
        <location evidence="1">Cell membrane</location>
        <topology evidence="1">Single-pass type I membrane protein</topology>
    </subcellularLocation>
</comment>
<dbReference type="InterPro" id="IPR013783">
    <property type="entry name" value="Ig-like_fold"/>
</dbReference>
<keyword evidence="12" id="KW-0675">Receptor</keyword>
<dbReference type="InterPro" id="IPR036352">
    <property type="entry name" value="Semap_dom_sf"/>
</dbReference>
<evidence type="ECO:0000256" key="5">
    <source>
        <dbReference type="ARBA" id="ARBA00022692"/>
    </source>
</evidence>
<evidence type="ECO:0000256" key="9">
    <source>
        <dbReference type="ARBA" id="ARBA00022989"/>
    </source>
</evidence>
<dbReference type="InterPro" id="IPR041019">
    <property type="entry name" value="TIG1_plexin"/>
</dbReference>
<dbReference type="InterPro" id="IPR016201">
    <property type="entry name" value="PSI"/>
</dbReference>
<dbReference type="EMBL" id="NCKV01006167">
    <property type="protein sequence ID" value="RWS23603.1"/>
    <property type="molecule type" value="Genomic_DNA"/>
</dbReference>
<dbReference type="VEuPathDB" id="VectorBase:LDEU008437"/>
<accession>A0A443S7X0</accession>
<dbReference type="GO" id="GO:0017154">
    <property type="term" value="F:semaphorin receptor activity"/>
    <property type="evidence" value="ECO:0007669"/>
    <property type="project" value="InterPro"/>
</dbReference>
<dbReference type="SUPFAM" id="SSF103575">
    <property type="entry name" value="Plexin repeat"/>
    <property type="match status" value="2"/>
</dbReference>
<dbReference type="Gene3D" id="2.130.10.10">
    <property type="entry name" value="YVTN repeat-like/Quinoprotein amine dehydrogenase"/>
    <property type="match status" value="1"/>
</dbReference>
<evidence type="ECO:0000256" key="8">
    <source>
        <dbReference type="ARBA" id="ARBA00022902"/>
    </source>
</evidence>
<evidence type="ECO:0000256" key="3">
    <source>
        <dbReference type="ARBA" id="ARBA00022473"/>
    </source>
</evidence>
<dbReference type="InterPro" id="IPR002165">
    <property type="entry name" value="Plexin_repeat"/>
</dbReference>
<dbReference type="InterPro" id="IPR001627">
    <property type="entry name" value="Semap_dom"/>
</dbReference>
<evidence type="ECO:0000256" key="13">
    <source>
        <dbReference type="ARBA" id="ARBA00023180"/>
    </source>
</evidence>
<dbReference type="SUPFAM" id="SSF81296">
    <property type="entry name" value="E set domains"/>
    <property type="match status" value="3"/>
</dbReference>
<keyword evidence="9 15" id="KW-1133">Transmembrane helix</keyword>
<evidence type="ECO:0000256" key="6">
    <source>
        <dbReference type="ARBA" id="ARBA00022729"/>
    </source>
</evidence>
<proteinExistence type="inferred from homology"/>
<dbReference type="Pfam" id="PF01403">
    <property type="entry name" value="Sema"/>
    <property type="match status" value="1"/>
</dbReference>
<evidence type="ECO:0000256" key="14">
    <source>
        <dbReference type="PROSITE-ProRule" id="PRU00352"/>
    </source>
</evidence>
<feature type="domain" description="Sema" evidence="16">
    <location>
        <begin position="1"/>
        <end position="115"/>
    </location>
</feature>
<dbReference type="SMART" id="SM00423">
    <property type="entry name" value="PSI"/>
    <property type="match status" value="3"/>
</dbReference>
<dbReference type="InterPro" id="IPR002909">
    <property type="entry name" value="IPT_dom"/>
</dbReference>
<dbReference type="Pfam" id="PF17960">
    <property type="entry name" value="TIG_plexin"/>
    <property type="match status" value="1"/>
</dbReference>
<evidence type="ECO:0000256" key="2">
    <source>
        <dbReference type="ARBA" id="ARBA00010297"/>
    </source>
</evidence>
<evidence type="ECO:0000259" key="16">
    <source>
        <dbReference type="PROSITE" id="PS51004"/>
    </source>
</evidence>
<evidence type="ECO:0000256" key="7">
    <source>
        <dbReference type="ARBA" id="ARBA00022737"/>
    </source>
</evidence>
<keyword evidence="4" id="KW-1003">Cell membrane</keyword>
<sequence>CVPTQVHINDGFCGMDVNTPLGGSIPIDASPVLTFDNLLLTSVAATSIHDSTVAFLGTSNGHLRKGVIDTRSTSFVYNDIIIDRGKSVNSDMHFDPNNKNYLYVMTERRITKVKDQECQDYQTCTECLGAKDPYCGWCILENKCSLRSDCAEAVHDPHYWLSFKRAQCTRITHVHPPQIQRTTVRTLNLIIDNLPVVDGQLFCLFTAGSITTTTNTSHSAYGINCPTPPTNLLSPIPANLHHFTAKLSVRTKFGPDLVATNFTFYDCSSYKSCIQCVSSPFPCDWCVGGHRCTHDTGENCRNDILVTGVSSVGPSIRSGPGFCPRINSTSETMTELLVPSGSLQPVQVKIDNLPQFIISKGFMCQFNIEGRVTTINATLFGEIIYCYPVRFEYNSDAPNITATFDVIWDSSKTLDNPDNIRVIIYRCERMAQNCGYCLQLPDKYRCGWCHDHCAVRDECHNLNPNISWLNDHDICPDPKIIDFSPKSGPWEGGTNITIEGINLGRNFEDIASGVHVVHEQNGINCIPFRELYEKSSKITCQVLNPNITSAHKAISGPVSATVTVKVANLYTAKSKQEYKFVNPHITSITPGKGPTSGGTRLTIWGLFMDAGSKVEAHLGNLKCDVVFRDANRVECLTSSRHMPGGERVTVRFDFGLRLYEHYEFIYAVDPRITVVESRSRHPRGVAKGIPSGGISLTVKGYYLNSVQAPLIYVEVDGVKYNNTCVIESAVEMKCKSPRVPLDKLNFSKSEKEEAYLELHFGFIMDNVKSVLDLSKRTHNPFPKFLMFKNPEFYKFSEPEHIKYYKSDYLTIDGANLDHALQKEDVIVSIGNDFCNVTSLSRSQLTCRPPATQPYAVLSDGSVDHNKIPDVVVFIGDALNFTIGSLSYDLPLHSNPLSKPVVILVVVGSCLLIVVTTIIFIGYCKMSRESNRVMKIMQQQKYEFEMRVLASDTLRTSNIYDDVALNSESKTYSNQHEYETIS</sequence>
<dbReference type="InterPro" id="IPR041362">
    <property type="entry name" value="TIG2_plexin"/>
</dbReference>
<evidence type="ECO:0000313" key="18">
    <source>
        <dbReference type="Proteomes" id="UP000288716"/>
    </source>
</evidence>
<keyword evidence="13" id="KW-0325">Glycoprotein</keyword>
<dbReference type="InterPro" id="IPR014756">
    <property type="entry name" value="Ig_E-set"/>
</dbReference>
<dbReference type="InterPro" id="IPR015943">
    <property type="entry name" value="WD40/YVTN_repeat-like_dom_sf"/>
</dbReference>
<dbReference type="GO" id="GO:0002116">
    <property type="term" value="C:semaphorin receptor complex"/>
    <property type="evidence" value="ECO:0007669"/>
    <property type="project" value="TreeGrafter"/>
</dbReference>
<dbReference type="FunFam" id="2.60.40.10:FF:000728">
    <property type="entry name" value="Plexin D1"/>
    <property type="match status" value="1"/>
</dbReference>
<dbReference type="Pfam" id="PF01833">
    <property type="entry name" value="TIG"/>
    <property type="match status" value="3"/>
</dbReference>
<dbReference type="STRING" id="299467.A0A443S7X0"/>
<dbReference type="Proteomes" id="UP000288716">
    <property type="component" value="Unassembled WGS sequence"/>
</dbReference>
<organism evidence="17 18">
    <name type="scientific">Leptotrombidium deliense</name>
    <dbReference type="NCBI Taxonomy" id="299467"/>
    <lineage>
        <taxon>Eukaryota</taxon>
        <taxon>Metazoa</taxon>
        <taxon>Ecdysozoa</taxon>
        <taxon>Arthropoda</taxon>
        <taxon>Chelicerata</taxon>
        <taxon>Arachnida</taxon>
        <taxon>Acari</taxon>
        <taxon>Acariformes</taxon>
        <taxon>Trombidiformes</taxon>
        <taxon>Prostigmata</taxon>
        <taxon>Anystina</taxon>
        <taxon>Parasitengona</taxon>
        <taxon>Trombiculoidea</taxon>
        <taxon>Trombiculidae</taxon>
        <taxon>Leptotrombidium</taxon>
    </lineage>
</organism>
<dbReference type="GO" id="GO:0030334">
    <property type="term" value="P:regulation of cell migration"/>
    <property type="evidence" value="ECO:0007669"/>
    <property type="project" value="TreeGrafter"/>
</dbReference>
<keyword evidence="5 15" id="KW-0812">Transmembrane</keyword>
<evidence type="ECO:0000313" key="17">
    <source>
        <dbReference type="EMBL" id="RWS23603.1"/>
    </source>
</evidence>
<keyword evidence="18" id="KW-1185">Reference proteome</keyword>
<dbReference type="GO" id="GO:0007399">
    <property type="term" value="P:nervous system development"/>
    <property type="evidence" value="ECO:0007669"/>
    <property type="project" value="UniProtKB-KW"/>
</dbReference>
<keyword evidence="11" id="KW-1015">Disulfide bond</keyword>
<dbReference type="PROSITE" id="PS51004">
    <property type="entry name" value="SEMA"/>
    <property type="match status" value="1"/>
</dbReference>
<gene>
    <name evidence="17" type="ORF">B4U80_04357</name>
</gene>
<comment type="caution">
    <text evidence="14">Lacks conserved residue(s) required for the propagation of feature annotation.</text>
</comment>
<dbReference type="GO" id="GO:0120025">
    <property type="term" value="C:plasma membrane bounded cell projection"/>
    <property type="evidence" value="ECO:0007669"/>
    <property type="project" value="UniProtKB-ARBA"/>
</dbReference>
<name>A0A443S7X0_9ACAR</name>
<evidence type="ECO:0000256" key="1">
    <source>
        <dbReference type="ARBA" id="ARBA00004251"/>
    </source>
</evidence>
<keyword evidence="7" id="KW-0677">Repeat</keyword>
<dbReference type="Pfam" id="PF18020">
    <property type="entry name" value="TIG_2"/>
    <property type="match status" value="1"/>
</dbReference>